<dbReference type="InterPro" id="IPR002347">
    <property type="entry name" value="SDR_fam"/>
</dbReference>
<keyword evidence="11" id="KW-0496">Mitochondrion</keyword>
<comment type="pathway">
    <text evidence="13">Steroid biosynthesis; estrogen biosynthesis.</text>
</comment>
<comment type="catalytic activity">
    <reaction evidence="14">
        <text>17beta-estradiol + NAD(+) = estrone + NADH + H(+)</text>
        <dbReference type="Rhea" id="RHEA:24612"/>
        <dbReference type="ChEBI" id="CHEBI:15378"/>
        <dbReference type="ChEBI" id="CHEBI:16469"/>
        <dbReference type="ChEBI" id="CHEBI:17263"/>
        <dbReference type="ChEBI" id="CHEBI:57540"/>
        <dbReference type="ChEBI" id="CHEBI:57945"/>
        <dbReference type="EC" id="1.1.1.62"/>
    </reaction>
    <physiologicalReaction direction="left-to-right" evidence="14">
        <dbReference type="Rhea" id="RHEA:24613"/>
    </physiologicalReaction>
    <physiologicalReaction direction="right-to-left" evidence="14">
        <dbReference type="Rhea" id="RHEA:24614"/>
    </physiologicalReaction>
</comment>
<comment type="catalytic activity">
    <reaction evidence="17">
        <text>a (3R)-3-hydroxyacyl-CoA + NAD(+) = a 3-oxoacyl-CoA + NADH + H(+)</text>
        <dbReference type="Rhea" id="RHEA:32711"/>
        <dbReference type="ChEBI" id="CHEBI:15378"/>
        <dbReference type="ChEBI" id="CHEBI:57319"/>
        <dbReference type="ChEBI" id="CHEBI:57540"/>
        <dbReference type="ChEBI" id="CHEBI:57945"/>
        <dbReference type="ChEBI" id="CHEBI:90726"/>
        <dbReference type="EC" id="1.1.1.n12"/>
    </reaction>
    <physiologicalReaction direction="left-to-right" evidence="17">
        <dbReference type="Rhea" id="RHEA:32712"/>
    </physiologicalReaction>
</comment>
<dbReference type="PRINTS" id="PR00081">
    <property type="entry name" value="GDHRDH"/>
</dbReference>
<evidence type="ECO:0000256" key="11">
    <source>
        <dbReference type="ARBA" id="ARBA00023128"/>
    </source>
</evidence>
<dbReference type="HOGENOM" id="CLU_010194_1_3_1"/>
<evidence type="ECO:0000256" key="5">
    <source>
        <dbReference type="ARBA" id="ARBA00022516"/>
    </source>
</evidence>
<comment type="pathway">
    <text evidence="2">Lipid metabolism; fatty acid biosynthesis.</text>
</comment>
<comment type="similarity">
    <text evidence="3">Belongs to the short-chain dehydrogenases/reductases (SDR) family.</text>
</comment>
<dbReference type="CTD" id="20244887"/>
<dbReference type="PANTHER" id="PTHR42760">
    <property type="entry name" value="SHORT-CHAIN DEHYDROGENASES/REDUCTASES FAMILY MEMBER"/>
    <property type="match status" value="1"/>
</dbReference>
<evidence type="ECO:0000256" key="9">
    <source>
        <dbReference type="ARBA" id="ARBA00023027"/>
    </source>
</evidence>
<evidence type="ECO:0000256" key="16">
    <source>
        <dbReference type="ARBA" id="ARBA00050435"/>
    </source>
</evidence>
<dbReference type="SUPFAM" id="SSF51735">
    <property type="entry name" value="NAD(P)-binding Rossmann-fold domains"/>
    <property type="match status" value="1"/>
</dbReference>
<dbReference type="FunFam" id="3.40.50.720:FF:000231">
    <property type="entry name" value="Estradiol 17-beta-dehydrogenase 8"/>
    <property type="match status" value="1"/>
</dbReference>
<dbReference type="OMA" id="LFGVQCD"/>
<dbReference type="EC" id="1.1.1.239" evidence="19"/>
<dbReference type="InterPro" id="IPR036291">
    <property type="entry name" value="NAD(P)-bd_dom_sf"/>
</dbReference>
<dbReference type="GO" id="GO:0004303">
    <property type="term" value="F:estradiol 17-beta-dehydrogenase [NAD(P)+] activity"/>
    <property type="evidence" value="ECO:0007669"/>
    <property type="project" value="UniProtKB-EC"/>
</dbReference>
<evidence type="ECO:0000256" key="10">
    <source>
        <dbReference type="ARBA" id="ARBA00023098"/>
    </source>
</evidence>
<keyword evidence="10" id="KW-0443">Lipid metabolism</keyword>
<sequence length="253" mass="26543">MSSTGLLAGRLALITGGGSGIGKSVCQAFAKEGARVVCVDINKDDALKTVEDLPKPEVHKAFNVDVSSGSDVNNLLKDIVSTFSKPPCLAVNSAGITRDTFLLKMTEKMFDEVIDVNLKGTFLINQAVGRLIAENKIENGSIINIASIIGKAGNIGQANYAASKAGVIGLTKTAAREFARFGIRVNVVLPGFIQTQMTSAVPDKIVQQVVLPQIPLARMGKPEDIADACVFLASTKSSYVTGASIEVTGGMLM</sequence>
<dbReference type="Gene3D" id="3.40.50.720">
    <property type="entry name" value="NAD(P)-binding Rossmann-like Domain"/>
    <property type="match status" value="1"/>
</dbReference>
<name>V4A7U3_LOTGI</name>
<evidence type="ECO:0000256" key="24">
    <source>
        <dbReference type="ARBA" id="ARBA00083097"/>
    </source>
</evidence>
<keyword evidence="7" id="KW-0276">Fatty acid metabolism</keyword>
<dbReference type="PROSITE" id="PS00061">
    <property type="entry name" value="ADH_SHORT"/>
    <property type="match status" value="1"/>
</dbReference>
<evidence type="ECO:0000256" key="17">
    <source>
        <dbReference type="ARBA" id="ARBA00052680"/>
    </source>
</evidence>
<dbReference type="GO" id="GO:0008210">
    <property type="term" value="P:estrogen metabolic process"/>
    <property type="evidence" value="ECO:0007669"/>
    <property type="project" value="UniProtKB-ARBA"/>
</dbReference>
<evidence type="ECO:0000256" key="7">
    <source>
        <dbReference type="ARBA" id="ARBA00022832"/>
    </source>
</evidence>
<dbReference type="InterPro" id="IPR020904">
    <property type="entry name" value="Sc_DH/Rdtase_CS"/>
</dbReference>
<dbReference type="GO" id="GO:0047035">
    <property type="term" value="F:testosterone dehydrogenase (NAD+) activity"/>
    <property type="evidence" value="ECO:0007669"/>
    <property type="project" value="UniProtKB-EC"/>
</dbReference>
<evidence type="ECO:0000256" key="2">
    <source>
        <dbReference type="ARBA" id="ARBA00005194"/>
    </source>
</evidence>
<evidence type="ECO:0000256" key="3">
    <source>
        <dbReference type="ARBA" id="ARBA00006484"/>
    </source>
</evidence>
<dbReference type="KEGG" id="lgi:LOTGIDRAFT_190314"/>
<evidence type="ECO:0000256" key="1">
    <source>
        <dbReference type="ARBA" id="ARBA00004305"/>
    </source>
</evidence>
<keyword evidence="6" id="KW-0597">Phosphoprotein</keyword>
<dbReference type="Proteomes" id="UP000030746">
    <property type="component" value="Unassembled WGS sequence"/>
</dbReference>
<comment type="catalytic activity">
    <reaction evidence="15">
        <text>testosterone + NAD(+) = androst-4-ene-3,17-dione + NADH + H(+)</text>
        <dbReference type="Rhea" id="RHEA:14929"/>
        <dbReference type="ChEBI" id="CHEBI:15378"/>
        <dbReference type="ChEBI" id="CHEBI:16422"/>
        <dbReference type="ChEBI" id="CHEBI:17347"/>
        <dbReference type="ChEBI" id="CHEBI:57540"/>
        <dbReference type="ChEBI" id="CHEBI:57945"/>
        <dbReference type="EC" id="1.1.1.239"/>
    </reaction>
    <physiologicalReaction direction="left-to-right" evidence="15">
        <dbReference type="Rhea" id="RHEA:14930"/>
    </physiologicalReaction>
</comment>
<dbReference type="PRINTS" id="PR00080">
    <property type="entry name" value="SDRFAMILY"/>
</dbReference>
<evidence type="ECO:0000256" key="20">
    <source>
        <dbReference type="ARBA" id="ARBA00070911"/>
    </source>
</evidence>
<evidence type="ECO:0000256" key="18">
    <source>
        <dbReference type="ARBA" id="ARBA00065174"/>
    </source>
</evidence>
<reference evidence="26 27" key="1">
    <citation type="journal article" date="2013" name="Nature">
        <title>Insights into bilaterian evolution from three spiralian genomes.</title>
        <authorList>
            <person name="Simakov O."/>
            <person name="Marletaz F."/>
            <person name="Cho S.J."/>
            <person name="Edsinger-Gonzales E."/>
            <person name="Havlak P."/>
            <person name="Hellsten U."/>
            <person name="Kuo D.H."/>
            <person name="Larsson T."/>
            <person name="Lv J."/>
            <person name="Arendt D."/>
            <person name="Savage R."/>
            <person name="Osoegawa K."/>
            <person name="de Jong P."/>
            <person name="Grimwood J."/>
            <person name="Chapman J.A."/>
            <person name="Shapiro H."/>
            <person name="Aerts A."/>
            <person name="Otillar R.P."/>
            <person name="Terry A.Y."/>
            <person name="Boore J.L."/>
            <person name="Grigoriev I.V."/>
            <person name="Lindberg D.R."/>
            <person name="Seaver E.C."/>
            <person name="Weisblat D.A."/>
            <person name="Putnam N.H."/>
            <person name="Rokhsar D.S."/>
        </authorList>
    </citation>
    <scope>NUCLEOTIDE SEQUENCE [LARGE SCALE GENOMIC DNA]</scope>
</reference>
<keyword evidence="12" id="KW-0275">Fatty acid biosynthesis</keyword>
<evidence type="ECO:0000256" key="13">
    <source>
        <dbReference type="ARBA" id="ARBA00037929"/>
    </source>
</evidence>
<comment type="subcellular location">
    <subcellularLocation>
        <location evidence="1">Mitochondrion matrix</location>
    </subcellularLocation>
</comment>
<evidence type="ECO:0000256" key="19">
    <source>
        <dbReference type="ARBA" id="ARBA00066822"/>
    </source>
</evidence>
<evidence type="ECO:0000256" key="25">
    <source>
        <dbReference type="ARBA" id="ARBA00083258"/>
    </source>
</evidence>
<comment type="catalytic activity">
    <reaction evidence="16">
        <text>17beta-hydroxy-5alpha-androstan-3-one + NAD(+) = 5alpha-androstan-3,17-dione + NADH + H(+)</text>
        <dbReference type="Rhea" id="RHEA:41992"/>
        <dbReference type="ChEBI" id="CHEBI:15378"/>
        <dbReference type="ChEBI" id="CHEBI:15994"/>
        <dbReference type="ChEBI" id="CHEBI:16330"/>
        <dbReference type="ChEBI" id="CHEBI:57540"/>
        <dbReference type="ChEBI" id="CHEBI:57945"/>
    </reaction>
    <physiologicalReaction direction="left-to-right" evidence="16">
        <dbReference type="Rhea" id="RHEA:41993"/>
    </physiologicalReaction>
</comment>
<feature type="non-terminal residue" evidence="26">
    <location>
        <position position="1"/>
    </location>
</feature>
<dbReference type="RefSeq" id="XP_009056504.1">
    <property type="nucleotide sequence ID" value="XM_009058256.1"/>
</dbReference>
<evidence type="ECO:0000256" key="22">
    <source>
        <dbReference type="ARBA" id="ARBA00081419"/>
    </source>
</evidence>
<proteinExistence type="inferred from homology"/>
<comment type="subunit">
    <text evidence="18">Heterotetramer with CBR4; contains two molecules of HSD17B8 and CBR4.</text>
</comment>
<keyword evidence="9" id="KW-0520">NAD</keyword>
<dbReference type="STRING" id="225164.V4A7U3"/>
<dbReference type="GO" id="GO:0005759">
    <property type="term" value="C:mitochondrial matrix"/>
    <property type="evidence" value="ECO:0007669"/>
    <property type="project" value="UniProtKB-SubCell"/>
</dbReference>
<evidence type="ECO:0000256" key="4">
    <source>
        <dbReference type="ARBA" id="ARBA00012456"/>
    </source>
</evidence>
<evidence type="ECO:0000256" key="15">
    <source>
        <dbReference type="ARBA" id="ARBA00050232"/>
    </source>
</evidence>
<dbReference type="GeneID" id="20244887"/>
<evidence type="ECO:0000313" key="26">
    <source>
        <dbReference type="EMBL" id="ESO92817.1"/>
    </source>
</evidence>
<keyword evidence="5" id="KW-0444">Lipid biosynthesis</keyword>
<accession>V4A7U3</accession>
<evidence type="ECO:0000256" key="8">
    <source>
        <dbReference type="ARBA" id="ARBA00023002"/>
    </source>
</evidence>
<dbReference type="OrthoDB" id="294295at2759"/>
<evidence type="ECO:0000313" key="27">
    <source>
        <dbReference type="Proteomes" id="UP000030746"/>
    </source>
</evidence>
<organism evidence="26 27">
    <name type="scientific">Lottia gigantea</name>
    <name type="common">Giant owl limpet</name>
    <dbReference type="NCBI Taxonomy" id="225164"/>
    <lineage>
        <taxon>Eukaryota</taxon>
        <taxon>Metazoa</taxon>
        <taxon>Spiralia</taxon>
        <taxon>Lophotrochozoa</taxon>
        <taxon>Mollusca</taxon>
        <taxon>Gastropoda</taxon>
        <taxon>Patellogastropoda</taxon>
        <taxon>Lottioidea</taxon>
        <taxon>Lottiidae</taxon>
        <taxon>Lottia</taxon>
    </lineage>
</organism>
<dbReference type="PANTHER" id="PTHR42760:SF83">
    <property type="entry name" value="(3R)-3-HYDROXYACYL-COA DEHYDROGENASE"/>
    <property type="match status" value="1"/>
</dbReference>
<dbReference type="GO" id="GO:0006633">
    <property type="term" value="P:fatty acid biosynthetic process"/>
    <property type="evidence" value="ECO:0007669"/>
    <property type="project" value="UniProtKB-KW"/>
</dbReference>
<evidence type="ECO:0000256" key="14">
    <source>
        <dbReference type="ARBA" id="ARBA00049069"/>
    </source>
</evidence>
<keyword evidence="8" id="KW-0560">Oxidoreductase</keyword>
<keyword evidence="27" id="KW-1185">Reference proteome</keyword>
<evidence type="ECO:0000256" key="21">
    <source>
        <dbReference type="ARBA" id="ARBA00077835"/>
    </source>
</evidence>
<evidence type="ECO:0000256" key="12">
    <source>
        <dbReference type="ARBA" id="ARBA00023160"/>
    </source>
</evidence>
<evidence type="ECO:0000256" key="23">
    <source>
        <dbReference type="ARBA" id="ARBA00081936"/>
    </source>
</evidence>
<protein>
    <recommendedName>
        <fullName evidence="20">(3R)-3-hydroxyacyl-CoA dehydrogenase</fullName>
        <ecNumber evidence="19">1.1.1.239</ecNumber>
        <ecNumber evidence="4">1.1.1.n12</ecNumber>
    </recommendedName>
    <alternativeName>
        <fullName evidence="22">17-beta-hydroxysteroid dehydrogenase 8</fullName>
    </alternativeName>
    <alternativeName>
        <fullName evidence="21">3-ketoacyl-[acyl-carrier-protein] reductase alpha subunit</fullName>
    </alternativeName>
    <alternativeName>
        <fullName evidence="24">3-oxoacyl-[acyl-carrier-protein] reductase</fullName>
    </alternativeName>
    <alternativeName>
        <fullName evidence="25">Estradiol 17-beta-dehydrogenase 8</fullName>
    </alternativeName>
    <alternativeName>
        <fullName evidence="23">Testosterone 17-beta-dehydrogenase 8</fullName>
    </alternativeName>
</protein>
<evidence type="ECO:0000256" key="6">
    <source>
        <dbReference type="ARBA" id="ARBA00022553"/>
    </source>
</evidence>
<dbReference type="EC" id="1.1.1.n12" evidence="4"/>
<dbReference type="Pfam" id="PF13561">
    <property type="entry name" value="adh_short_C2"/>
    <property type="match status" value="1"/>
</dbReference>
<dbReference type="AlphaFoldDB" id="V4A7U3"/>
<gene>
    <name evidence="26" type="ORF">LOTGIDRAFT_190314</name>
</gene>
<dbReference type="GO" id="GO:0048038">
    <property type="term" value="F:quinone binding"/>
    <property type="evidence" value="ECO:0007669"/>
    <property type="project" value="TreeGrafter"/>
</dbReference>
<dbReference type="EMBL" id="KB202014">
    <property type="protein sequence ID" value="ESO92817.1"/>
    <property type="molecule type" value="Genomic_DNA"/>
</dbReference>